<evidence type="ECO:0000256" key="1">
    <source>
        <dbReference type="ARBA" id="ARBA00009981"/>
    </source>
</evidence>
<evidence type="ECO:0000313" key="3">
    <source>
        <dbReference type="EMBL" id="MEP1062178.1"/>
    </source>
</evidence>
<keyword evidence="4" id="KW-1185">Reference proteome</keyword>
<dbReference type="EMBL" id="JAMPLM010000055">
    <property type="protein sequence ID" value="MEP1062178.1"/>
    <property type="molecule type" value="Genomic_DNA"/>
</dbReference>
<dbReference type="SUPFAM" id="SSF143120">
    <property type="entry name" value="YefM-like"/>
    <property type="match status" value="1"/>
</dbReference>
<dbReference type="Gene3D" id="3.40.1620.10">
    <property type="entry name" value="YefM-like domain"/>
    <property type="match status" value="1"/>
</dbReference>
<dbReference type="Pfam" id="PF02604">
    <property type="entry name" value="PhdYeFM_antitox"/>
    <property type="match status" value="1"/>
</dbReference>
<dbReference type="InterPro" id="IPR036165">
    <property type="entry name" value="YefM-like_sf"/>
</dbReference>
<dbReference type="RefSeq" id="WP_190449976.1">
    <property type="nucleotide sequence ID" value="NZ_JAMPLM010000055.1"/>
</dbReference>
<dbReference type="InterPro" id="IPR006442">
    <property type="entry name" value="Antitoxin_Phd/YefM"/>
</dbReference>
<evidence type="ECO:0000256" key="2">
    <source>
        <dbReference type="RuleBase" id="RU362080"/>
    </source>
</evidence>
<sequence>MIPVNEAQQQLQKLIDSVSQSHQPIVIAGQSSNAVLLSEADWASVQETLYLLSVPGMRESIREGLATPIEACDQELEW</sequence>
<accession>A0ABV0KSF8</accession>
<reference evidence="3 4" key="1">
    <citation type="submission" date="2022-04" db="EMBL/GenBank/DDBJ databases">
        <title>Positive selection, recombination, and allopatry shape intraspecific diversity of widespread and dominant cyanobacteria.</title>
        <authorList>
            <person name="Wei J."/>
            <person name="Shu W."/>
            <person name="Hu C."/>
        </authorList>
    </citation>
    <scope>NUCLEOTIDE SEQUENCE [LARGE SCALE GENOMIC DNA]</scope>
    <source>
        <strain evidence="3 4">AS-A4</strain>
    </source>
</reference>
<comment type="caution">
    <text evidence="3">The sequence shown here is derived from an EMBL/GenBank/DDBJ whole genome shotgun (WGS) entry which is preliminary data.</text>
</comment>
<organism evidence="3 4">
    <name type="scientific">Stenomitos frigidus AS-A4</name>
    <dbReference type="NCBI Taxonomy" id="2933935"/>
    <lineage>
        <taxon>Bacteria</taxon>
        <taxon>Bacillati</taxon>
        <taxon>Cyanobacteriota</taxon>
        <taxon>Cyanophyceae</taxon>
        <taxon>Leptolyngbyales</taxon>
        <taxon>Leptolyngbyaceae</taxon>
        <taxon>Stenomitos</taxon>
    </lineage>
</organism>
<evidence type="ECO:0000313" key="4">
    <source>
        <dbReference type="Proteomes" id="UP001476950"/>
    </source>
</evidence>
<comment type="function">
    <text evidence="2">Antitoxin component of a type II toxin-antitoxin (TA) system.</text>
</comment>
<dbReference type="Proteomes" id="UP001476950">
    <property type="component" value="Unassembled WGS sequence"/>
</dbReference>
<proteinExistence type="inferred from homology"/>
<name>A0ABV0KSF8_9CYAN</name>
<protein>
    <recommendedName>
        <fullName evidence="2">Antitoxin</fullName>
    </recommendedName>
</protein>
<gene>
    <name evidence="3" type="ORF">NDI38_27775</name>
</gene>
<comment type="similarity">
    <text evidence="1 2">Belongs to the phD/YefM antitoxin family.</text>
</comment>
<dbReference type="NCBIfam" id="TIGR01552">
    <property type="entry name" value="phd_fam"/>
    <property type="match status" value="1"/>
</dbReference>